<dbReference type="AlphaFoldDB" id="A0AAV2L6G8"/>
<accession>A0AAV2L6G8</accession>
<reference evidence="2 3" key="1">
    <citation type="submission" date="2024-04" db="EMBL/GenBank/DDBJ databases">
        <authorList>
            <person name="Waldvogel A.-M."/>
            <person name="Schoenle A."/>
        </authorList>
    </citation>
    <scope>NUCLEOTIDE SEQUENCE [LARGE SCALE GENOMIC DNA]</scope>
</reference>
<proteinExistence type="predicted"/>
<feature type="compositionally biased region" description="Polar residues" evidence="1">
    <location>
        <begin position="17"/>
        <end position="30"/>
    </location>
</feature>
<protein>
    <submittedName>
        <fullName evidence="2">Uncharacterized protein</fullName>
    </submittedName>
</protein>
<feature type="region of interest" description="Disordered" evidence="1">
    <location>
        <begin position="1"/>
        <end position="104"/>
    </location>
</feature>
<organism evidence="2 3">
    <name type="scientific">Knipowitschia caucasica</name>
    <name type="common">Caucasian dwarf goby</name>
    <name type="synonym">Pomatoschistus caucasicus</name>
    <dbReference type="NCBI Taxonomy" id="637954"/>
    <lineage>
        <taxon>Eukaryota</taxon>
        <taxon>Metazoa</taxon>
        <taxon>Chordata</taxon>
        <taxon>Craniata</taxon>
        <taxon>Vertebrata</taxon>
        <taxon>Euteleostomi</taxon>
        <taxon>Actinopterygii</taxon>
        <taxon>Neopterygii</taxon>
        <taxon>Teleostei</taxon>
        <taxon>Neoteleostei</taxon>
        <taxon>Acanthomorphata</taxon>
        <taxon>Gobiaria</taxon>
        <taxon>Gobiiformes</taxon>
        <taxon>Gobioidei</taxon>
        <taxon>Gobiidae</taxon>
        <taxon>Gobiinae</taxon>
        <taxon>Knipowitschia</taxon>
    </lineage>
</organism>
<dbReference type="EMBL" id="OZ035844">
    <property type="protein sequence ID" value="CAL1597826.1"/>
    <property type="molecule type" value="Genomic_DNA"/>
</dbReference>
<gene>
    <name evidence="2" type="ORF">KC01_LOCUS26309</name>
</gene>
<evidence type="ECO:0000313" key="2">
    <source>
        <dbReference type="EMBL" id="CAL1597826.1"/>
    </source>
</evidence>
<evidence type="ECO:0000256" key="1">
    <source>
        <dbReference type="SAM" id="MobiDB-lite"/>
    </source>
</evidence>
<feature type="compositionally biased region" description="Polar residues" evidence="1">
    <location>
        <begin position="47"/>
        <end position="75"/>
    </location>
</feature>
<keyword evidence="3" id="KW-1185">Reference proteome</keyword>
<sequence>MTSSLGPEGQVLGLERGQSTRADSWPSQWNVCPREESSPWRTEGPLQPSSLHSTSAPRRSKAPSQTEIQDRSQICSDPEQRPEPPTSRTESETERTSSHSGHRV</sequence>
<name>A0AAV2L6G8_KNICA</name>
<dbReference type="Proteomes" id="UP001497482">
    <property type="component" value="Chromosome 22"/>
</dbReference>
<evidence type="ECO:0000313" key="3">
    <source>
        <dbReference type="Proteomes" id="UP001497482"/>
    </source>
</evidence>